<keyword evidence="7" id="KW-1185">Reference proteome</keyword>
<sequence length="221" mass="23030">MDRLTLALLGAIAVVAAPAQAADLAEWRPHVAEAERRLGVPAAWIAAVLTAESAGDPAAISPKGAMGLMQIMPATWAELRAEYALGTDPFAPRDNILAGAAYLRVMHDRFGFPGLFAAYNAGPTRYQAHLMTGDPLPAETVAYIARVTRLIGQNSAPDASKNTAPDESNGAPNAPPSVTQTTSIPSGRGLFFTLRTTSGASFSASQSGLFVPLKTVVDDAD</sequence>
<dbReference type="Proteomes" id="UP000199412">
    <property type="component" value="Unassembled WGS sequence"/>
</dbReference>
<feature type="region of interest" description="Disordered" evidence="3">
    <location>
        <begin position="154"/>
        <end position="186"/>
    </location>
</feature>
<dbReference type="PANTHER" id="PTHR37423:SF2">
    <property type="entry name" value="MEMBRANE-BOUND LYTIC MUREIN TRANSGLYCOSYLASE C"/>
    <property type="match status" value="1"/>
</dbReference>
<gene>
    <name evidence="6" type="ORF">SAMN05421720_12811</name>
</gene>
<dbReference type="STRING" id="69960.SAMN05421720_12811"/>
<evidence type="ECO:0000313" key="6">
    <source>
        <dbReference type="EMBL" id="SDF06382.1"/>
    </source>
</evidence>
<evidence type="ECO:0000256" key="1">
    <source>
        <dbReference type="ARBA" id="ARBA00007734"/>
    </source>
</evidence>
<evidence type="ECO:0000313" key="7">
    <source>
        <dbReference type="Proteomes" id="UP000199412"/>
    </source>
</evidence>
<feature type="signal peptide" evidence="4">
    <location>
        <begin position="1"/>
        <end position="21"/>
    </location>
</feature>
<dbReference type="InterPro" id="IPR008258">
    <property type="entry name" value="Transglycosylase_SLT_dom_1"/>
</dbReference>
<dbReference type="OrthoDB" id="9801695at2"/>
<dbReference type="Pfam" id="PF01464">
    <property type="entry name" value="SLT"/>
    <property type="match status" value="1"/>
</dbReference>
<dbReference type="CDD" id="cd00254">
    <property type="entry name" value="LT-like"/>
    <property type="match status" value="1"/>
</dbReference>
<feature type="compositionally biased region" description="Polar residues" evidence="3">
    <location>
        <begin position="154"/>
        <end position="166"/>
    </location>
</feature>
<comment type="similarity">
    <text evidence="1">Belongs to the transglycosylase Slt family.</text>
</comment>
<reference evidence="6 7" key="1">
    <citation type="submission" date="2016-10" db="EMBL/GenBank/DDBJ databases">
        <authorList>
            <person name="de Groot N.N."/>
        </authorList>
    </citation>
    <scope>NUCLEOTIDE SEQUENCE [LARGE SCALE GENOMIC DNA]</scope>
    <source>
        <strain evidence="6 7">ATCC 700224</strain>
    </source>
</reference>
<dbReference type="InterPro" id="IPR023346">
    <property type="entry name" value="Lysozyme-like_dom_sf"/>
</dbReference>
<accession>A0A1G7I0X4</accession>
<evidence type="ECO:0000256" key="4">
    <source>
        <dbReference type="SAM" id="SignalP"/>
    </source>
</evidence>
<dbReference type="PANTHER" id="PTHR37423">
    <property type="entry name" value="SOLUBLE LYTIC MUREIN TRANSGLYCOSYLASE-RELATED"/>
    <property type="match status" value="1"/>
</dbReference>
<protein>
    <submittedName>
        <fullName evidence="6">Transglycosylase SLT domain-containing protein</fullName>
    </submittedName>
</protein>
<keyword evidence="4" id="KW-0732">Signal</keyword>
<feature type="chain" id="PRO_5011437891" evidence="4">
    <location>
        <begin position="22"/>
        <end position="221"/>
    </location>
</feature>
<name>A0A1G7I0X4_9PROT</name>
<dbReference type="Gene3D" id="1.10.530.10">
    <property type="match status" value="1"/>
</dbReference>
<evidence type="ECO:0000256" key="2">
    <source>
        <dbReference type="ARBA" id="ARBA00009387"/>
    </source>
</evidence>
<feature type="compositionally biased region" description="Polar residues" evidence="3">
    <location>
        <begin position="176"/>
        <end position="185"/>
    </location>
</feature>
<dbReference type="EMBL" id="FNAP01000028">
    <property type="protein sequence ID" value="SDF06382.1"/>
    <property type="molecule type" value="Genomic_DNA"/>
</dbReference>
<feature type="domain" description="Transglycosylase SLT" evidence="5">
    <location>
        <begin position="32"/>
        <end position="127"/>
    </location>
</feature>
<evidence type="ECO:0000259" key="5">
    <source>
        <dbReference type="Pfam" id="PF01464"/>
    </source>
</evidence>
<organism evidence="6 7">
    <name type="scientific">Rhodospira trueperi</name>
    <dbReference type="NCBI Taxonomy" id="69960"/>
    <lineage>
        <taxon>Bacteria</taxon>
        <taxon>Pseudomonadati</taxon>
        <taxon>Pseudomonadota</taxon>
        <taxon>Alphaproteobacteria</taxon>
        <taxon>Rhodospirillales</taxon>
        <taxon>Rhodospirillaceae</taxon>
        <taxon>Rhodospira</taxon>
    </lineage>
</organism>
<evidence type="ECO:0000256" key="3">
    <source>
        <dbReference type="SAM" id="MobiDB-lite"/>
    </source>
</evidence>
<dbReference type="RefSeq" id="WP_092788109.1">
    <property type="nucleotide sequence ID" value="NZ_FNAP01000028.1"/>
</dbReference>
<comment type="similarity">
    <text evidence="2">Belongs to the virb1 family.</text>
</comment>
<proteinExistence type="inferred from homology"/>
<dbReference type="AlphaFoldDB" id="A0A1G7I0X4"/>
<dbReference type="SUPFAM" id="SSF53955">
    <property type="entry name" value="Lysozyme-like"/>
    <property type="match status" value="1"/>
</dbReference>